<dbReference type="EMBL" id="JZRB01000021">
    <property type="protein sequence ID" value="KJV33825.1"/>
    <property type="molecule type" value="Genomic_DNA"/>
</dbReference>
<dbReference type="Proteomes" id="UP000033651">
    <property type="component" value="Unassembled WGS sequence"/>
</dbReference>
<dbReference type="SUPFAM" id="SSF52172">
    <property type="entry name" value="CheY-like"/>
    <property type="match status" value="1"/>
</dbReference>
<name>A0A0F3KRD7_9GAMM</name>
<evidence type="ECO:0008006" key="3">
    <source>
        <dbReference type="Google" id="ProtNLM"/>
    </source>
</evidence>
<proteinExistence type="predicted"/>
<comment type="caution">
    <text evidence="1">The sequence shown here is derived from an EMBL/GenBank/DDBJ whole genome shotgun (WGS) entry which is preliminary data.</text>
</comment>
<dbReference type="RefSeq" id="WP_045829570.1">
    <property type="nucleotide sequence ID" value="NZ_JZRB01000021.1"/>
</dbReference>
<evidence type="ECO:0000313" key="2">
    <source>
        <dbReference type="Proteomes" id="UP000033651"/>
    </source>
</evidence>
<dbReference type="InterPro" id="IPR011006">
    <property type="entry name" value="CheY-like_superfamily"/>
</dbReference>
<evidence type="ECO:0000313" key="1">
    <source>
        <dbReference type="EMBL" id="KJV33825.1"/>
    </source>
</evidence>
<organism evidence="1 2">
    <name type="scientific">Luteibacter yeojuensis</name>
    <dbReference type="NCBI Taxonomy" id="345309"/>
    <lineage>
        <taxon>Bacteria</taxon>
        <taxon>Pseudomonadati</taxon>
        <taxon>Pseudomonadota</taxon>
        <taxon>Gammaproteobacteria</taxon>
        <taxon>Lysobacterales</taxon>
        <taxon>Rhodanobacteraceae</taxon>
        <taxon>Luteibacter</taxon>
    </lineage>
</organism>
<accession>A0A0F3KRD7</accession>
<dbReference type="PATRIC" id="fig|345309.4.peg.1484"/>
<protein>
    <recommendedName>
        <fullName evidence="3">Response regulatory domain-containing protein</fullName>
    </recommendedName>
</protein>
<sequence length="124" mass="13472">MPNRTAIVVEPDHNLAHALEDILRSWHFDVALFTTHRAAMHHAETTPHTELLAACIPASDDDRDGAYLEAARERQGGTLATVLMLSDPYAADGTEPAGAVPIIKPFTRDEFRAAMAQAGVTVDR</sequence>
<gene>
    <name evidence="1" type="ORF">VI08_10725</name>
</gene>
<dbReference type="AlphaFoldDB" id="A0A0F3KRD7"/>
<reference evidence="1 2" key="1">
    <citation type="submission" date="2015-03" db="EMBL/GenBank/DDBJ databases">
        <title>Draft genome sequence of Luteibacter yeojuensis strain SU11.</title>
        <authorList>
            <person name="Sulaiman J."/>
            <person name="Priya K."/>
            <person name="Chan K.-G."/>
        </authorList>
    </citation>
    <scope>NUCLEOTIDE SEQUENCE [LARGE SCALE GENOMIC DNA]</scope>
    <source>
        <strain evidence="1 2">SU11</strain>
    </source>
</reference>
<keyword evidence="2" id="KW-1185">Reference proteome</keyword>